<feature type="region of interest" description="Disordered" evidence="1">
    <location>
        <begin position="443"/>
        <end position="464"/>
    </location>
</feature>
<evidence type="ECO:0000256" key="1">
    <source>
        <dbReference type="SAM" id="MobiDB-lite"/>
    </source>
</evidence>
<proteinExistence type="predicted"/>
<sequence length="688" mass="75963">MLTLYLNSKPAVLKEQTEIKLTRENPLFTDSGDYTFEVSLPLEGCAENLAIFGALHRAEVGKGAWLGKRLRALLVALPLRVEGTAVVTSVTDVEVKVQLLGGRSALNVSLLDEQGRDRYIDELPSLGQALQGAYVRAMGEHSVQTYESTRDAMMRGKLMWQSDENDPTSLRIGDEDATALPLYSTTDKKLVNELCETMARTGAGSGRDSTFGDKSLGLLAPIKRAGSTIESTVFEESYVFAPQPYLVPLLERVFRALGFEVRAEDNALRGTWFERLIVANVRPTLDYRQMLPHWTAREFVTEVQRFFGVLIEVEGRRLKITRRGSLYAGEGTEVVLDAVSDAYTTTLEQQGSRKDVAQARVGYKLSGVPSALALPDEVVQKAERVAFEGFAQFDAVNDLNSSYGTGRVYDNELTGFSHTYLLEHGTESRWALDVVDVLGAHRPKKEGVEDGAEGGPHDEGSKESEVQLRIVPAFAVEGTKRACLVSLVDLSLEPQFFPQPYGYMATSDSATASEASHFSVYRALYPKKEQKKPAKRDVLEVAYYSGGRRKMVDERGRGRDNGVVASATSYALPMACGCPYYISQEHSKLLLDASYRLLLNFKGLTAKEEDAGYSEGMVRDVLTAYTPADTRVLMAATFVHAGALSPTSRYVIRGREYLCQRLEYTLTDEGVSPLVKGYFYEVEGLKSS</sequence>
<protein>
    <submittedName>
        <fullName evidence="2">Uncharacterized protein</fullName>
    </submittedName>
</protein>
<dbReference type="EMBL" id="BK015721">
    <property type="protein sequence ID" value="DAE21929.1"/>
    <property type="molecule type" value="Genomic_DNA"/>
</dbReference>
<evidence type="ECO:0000313" key="2">
    <source>
        <dbReference type="EMBL" id="DAE21929.1"/>
    </source>
</evidence>
<reference evidence="2" key="1">
    <citation type="journal article" date="2021" name="Proc. Natl. Acad. Sci. U.S.A.">
        <title>A Catalog of Tens of Thousands of Viruses from Human Metagenomes Reveals Hidden Associations with Chronic Diseases.</title>
        <authorList>
            <person name="Tisza M.J."/>
            <person name="Buck C.B."/>
        </authorList>
    </citation>
    <scope>NUCLEOTIDE SEQUENCE</scope>
    <source>
        <strain evidence="2">CtOWj17</strain>
    </source>
</reference>
<name>A0A8S5QSW7_9CAUD</name>
<organism evidence="2">
    <name type="scientific">Siphoviridae sp. ctOWj17</name>
    <dbReference type="NCBI Taxonomy" id="2826312"/>
    <lineage>
        <taxon>Viruses</taxon>
        <taxon>Duplodnaviria</taxon>
        <taxon>Heunggongvirae</taxon>
        <taxon>Uroviricota</taxon>
        <taxon>Caudoviricetes</taxon>
    </lineage>
</organism>
<feature type="compositionally biased region" description="Basic and acidic residues" evidence="1">
    <location>
        <begin position="455"/>
        <end position="464"/>
    </location>
</feature>
<accession>A0A8S5QSW7</accession>